<feature type="non-terminal residue" evidence="2">
    <location>
        <position position="60"/>
    </location>
</feature>
<feature type="compositionally biased region" description="Polar residues" evidence="1">
    <location>
        <begin position="1"/>
        <end position="12"/>
    </location>
</feature>
<dbReference type="AlphaFoldDB" id="A0ABD0N126"/>
<dbReference type="EMBL" id="JAMKFB020000025">
    <property type="protein sequence ID" value="KAL0155197.1"/>
    <property type="molecule type" value="Genomic_DNA"/>
</dbReference>
<evidence type="ECO:0000313" key="3">
    <source>
        <dbReference type="Proteomes" id="UP001529510"/>
    </source>
</evidence>
<gene>
    <name evidence="2" type="ORF">M9458_049460</name>
</gene>
<sequence length="60" mass="6177">PGGHTSGLNASASPRPVRSCGPSAKVHRAAGHCSHHQPHRTVTFHPGGAQVRSPLGNCCF</sequence>
<name>A0ABD0N126_CIRMR</name>
<feature type="compositionally biased region" description="Basic residues" evidence="1">
    <location>
        <begin position="25"/>
        <end position="39"/>
    </location>
</feature>
<reference evidence="2 3" key="1">
    <citation type="submission" date="2024-05" db="EMBL/GenBank/DDBJ databases">
        <title>Genome sequencing and assembly of Indian major carp, Cirrhinus mrigala (Hamilton, 1822).</title>
        <authorList>
            <person name="Mohindra V."/>
            <person name="Chowdhury L.M."/>
            <person name="Lal K."/>
            <person name="Jena J.K."/>
        </authorList>
    </citation>
    <scope>NUCLEOTIDE SEQUENCE [LARGE SCALE GENOMIC DNA]</scope>
    <source>
        <strain evidence="2">CM1030</strain>
        <tissue evidence="2">Blood</tissue>
    </source>
</reference>
<accession>A0ABD0N126</accession>
<evidence type="ECO:0008006" key="4">
    <source>
        <dbReference type="Google" id="ProtNLM"/>
    </source>
</evidence>
<evidence type="ECO:0000313" key="2">
    <source>
        <dbReference type="EMBL" id="KAL0155197.1"/>
    </source>
</evidence>
<keyword evidence="3" id="KW-1185">Reference proteome</keyword>
<organism evidence="2 3">
    <name type="scientific">Cirrhinus mrigala</name>
    <name type="common">Mrigala</name>
    <dbReference type="NCBI Taxonomy" id="683832"/>
    <lineage>
        <taxon>Eukaryota</taxon>
        <taxon>Metazoa</taxon>
        <taxon>Chordata</taxon>
        <taxon>Craniata</taxon>
        <taxon>Vertebrata</taxon>
        <taxon>Euteleostomi</taxon>
        <taxon>Actinopterygii</taxon>
        <taxon>Neopterygii</taxon>
        <taxon>Teleostei</taxon>
        <taxon>Ostariophysi</taxon>
        <taxon>Cypriniformes</taxon>
        <taxon>Cyprinidae</taxon>
        <taxon>Labeoninae</taxon>
        <taxon>Labeonini</taxon>
        <taxon>Cirrhinus</taxon>
    </lineage>
</organism>
<evidence type="ECO:0000256" key="1">
    <source>
        <dbReference type="SAM" id="MobiDB-lite"/>
    </source>
</evidence>
<feature type="non-terminal residue" evidence="2">
    <location>
        <position position="1"/>
    </location>
</feature>
<comment type="caution">
    <text evidence="2">The sequence shown here is derived from an EMBL/GenBank/DDBJ whole genome shotgun (WGS) entry which is preliminary data.</text>
</comment>
<protein>
    <recommendedName>
        <fullName evidence="4">Arginine vasotocin receptor</fullName>
    </recommendedName>
</protein>
<dbReference type="Proteomes" id="UP001529510">
    <property type="component" value="Unassembled WGS sequence"/>
</dbReference>
<feature type="region of interest" description="Disordered" evidence="1">
    <location>
        <begin position="1"/>
        <end position="47"/>
    </location>
</feature>
<proteinExistence type="predicted"/>